<comment type="caution">
    <text evidence="2">The sequence shown here is derived from an EMBL/GenBank/DDBJ whole genome shotgun (WGS) entry which is preliminary data.</text>
</comment>
<dbReference type="AlphaFoldDB" id="A0AA39PKU6"/>
<feature type="compositionally biased region" description="Basic and acidic residues" evidence="1">
    <location>
        <begin position="115"/>
        <end position="135"/>
    </location>
</feature>
<keyword evidence="3" id="KW-1185">Reference proteome</keyword>
<evidence type="ECO:0000313" key="2">
    <source>
        <dbReference type="EMBL" id="KAK0486076.1"/>
    </source>
</evidence>
<sequence>MTHGVRSYVIVIIIRNDLNSNPYKEKAKMMYHRLSYRALGASRTAVSPVTRAPKSNRAFATAQQDPPNAVAPKSNNQNLIIAAAIAACAGGYWYYSHPNEVADLEAKAKRDEEELKKKARELGHATTTRTEDAKKQTQASIIDRHLAAESKARQASEDAQAKYESYKSSAQKSLADARGSTENLYNEARAAGEKKYDEARAAAEKKQNEVKAGWGSWLGWGRSKSEEVKKDAKDALDKHT</sequence>
<feature type="compositionally biased region" description="Basic and acidic residues" evidence="1">
    <location>
        <begin position="142"/>
        <end position="165"/>
    </location>
</feature>
<name>A0AA39PKU6_9AGAR</name>
<feature type="region of interest" description="Disordered" evidence="1">
    <location>
        <begin position="115"/>
        <end position="196"/>
    </location>
</feature>
<reference evidence="2" key="1">
    <citation type="submission" date="2023-06" db="EMBL/GenBank/DDBJ databases">
        <authorList>
            <consortium name="Lawrence Berkeley National Laboratory"/>
            <person name="Ahrendt S."/>
            <person name="Sahu N."/>
            <person name="Indic B."/>
            <person name="Wong-Bajracharya J."/>
            <person name="Merenyi Z."/>
            <person name="Ke H.-M."/>
            <person name="Monk M."/>
            <person name="Kocsube S."/>
            <person name="Drula E."/>
            <person name="Lipzen A."/>
            <person name="Balint B."/>
            <person name="Henrissat B."/>
            <person name="Andreopoulos B."/>
            <person name="Martin F.M."/>
            <person name="Harder C.B."/>
            <person name="Rigling D."/>
            <person name="Ford K.L."/>
            <person name="Foster G.D."/>
            <person name="Pangilinan J."/>
            <person name="Papanicolaou A."/>
            <person name="Barry K."/>
            <person name="LaButti K."/>
            <person name="Viragh M."/>
            <person name="Koriabine M."/>
            <person name="Yan M."/>
            <person name="Riley R."/>
            <person name="Champramary S."/>
            <person name="Plett K.L."/>
            <person name="Tsai I.J."/>
            <person name="Slot J."/>
            <person name="Sipos G."/>
            <person name="Plett J."/>
            <person name="Nagy L.G."/>
            <person name="Grigoriev I.V."/>
        </authorList>
    </citation>
    <scope>NUCLEOTIDE SEQUENCE</scope>
    <source>
        <strain evidence="2">ICMP 16352</strain>
    </source>
</reference>
<proteinExistence type="predicted"/>
<evidence type="ECO:0000256" key="1">
    <source>
        <dbReference type="SAM" id="MobiDB-lite"/>
    </source>
</evidence>
<gene>
    <name evidence="2" type="ORF">IW261DRAFT_1559504</name>
</gene>
<dbReference type="Proteomes" id="UP001175227">
    <property type="component" value="Unassembled WGS sequence"/>
</dbReference>
<protein>
    <submittedName>
        <fullName evidence="2">Uncharacterized protein</fullName>
    </submittedName>
</protein>
<organism evidence="2 3">
    <name type="scientific">Armillaria novae-zelandiae</name>
    <dbReference type="NCBI Taxonomy" id="153914"/>
    <lineage>
        <taxon>Eukaryota</taxon>
        <taxon>Fungi</taxon>
        <taxon>Dikarya</taxon>
        <taxon>Basidiomycota</taxon>
        <taxon>Agaricomycotina</taxon>
        <taxon>Agaricomycetes</taxon>
        <taxon>Agaricomycetidae</taxon>
        <taxon>Agaricales</taxon>
        <taxon>Marasmiineae</taxon>
        <taxon>Physalacriaceae</taxon>
        <taxon>Armillaria</taxon>
    </lineage>
</organism>
<dbReference type="EMBL" id="JAUEPR010000004">
    <property type="protein sequence ID" value="KAK0486076.1"/>
    <property type="molecule type" value="Genomic_DNA"/>
</dbReference>
<accession>A0AA39PKU6</accession>
<evidence type="ECO:0000313" key="3">
    <source>
        <dbReference type="Proteomes" id="UP001175227"/>
    </source>
</evidence>